<reference evidence="2 3" key="1">
    <citation type="submission" date="2020-06" db="EMBL/GenBank/DDBJ databases">
        <authorList>
            <person name="Li R."/>
            <person name="Bekaert M."/>
        </authorList>
    </citation>
    <scope>NUCLEOTIDE SEQUENCE [LARGE SCALE GENOMIC DNA]</scope>
    <source>
        <strain evidence="3">wild</strain>
    </source>
</reference>
<feature type="coiled-coil region" evidence="1">
    <location>
        <begin position="55"/>
        <end position="118"/>
    </location>
</feature>
<dbReference type="AlphaFoldDB" id="A0A6J8DW36"/>
<proteinExistence type="predicted"/>
<dbReference type="OrthoDB" id="6106211at2759"/>
<protein>
    <submittedName>
        <fullName evidence="2">Uncharacterized protein</fullName>
    </submittedName>
</protein>
<organism evidence="2 3">
    <name type="scientific">Mytilus coruscus</name>
    <name type="common">Sea mussel</name>
    <dbReference type="NCBI Taxonomy" id="42192"/>
    <lineage>
        <taxon>Eukaryota</taxon>
        <taxon>Metazoa</taxon>
        <taxon>Spiralia</taxon>
        <taxon>Lophotrochozoa</taxon>
        <taxon>Mollusca</taxon>
        <taxon>Bivalvia</taxon>
        <taxon>Autobranchia</taxon>
        <taxon>Pteriomorphia</taxon>
        <taxon>Mytilida</taxon>
        <taxon>Mytiloidea</taxon>
        <taxon>Mytilidae</taxon>
        <taxon>Mytilinae</taxon>
        <taxon>Mytilus</taxon>
    </lineage>
</organism>
<name>A0A6J8DW36_MYTCO</name>
<dbReference type="Proteomes" id="UP000507470">
    <property type="component" value="Unassembled WGS sequence"/>
</dbReference>
<evidence type="ECO:0000256" key="1">
    <source>
        <dbReference type="SAM" id="Coils"/>
    </source>
</evidence>
<sequence>MCVSQPHRDHPITDLDAGCTFSLYKLKARSSKYQEIIVDMFRHQNTLGSLKQSGYSKLESEMQNIQRQGKTLKDAIDAHTNKLLLELGGKWEEIKSEIEEEEKKINNYGIELEERNNNLTSILDSKNKNAVFEAARIELGFDVRIDLQTKFDSLPEFNPGK</sequence>
<accession>A0A6J8DW36</accession>
<dbReference type="EMBL" id="CACVKT020007867">
    <property type="protein sequence ID" value="CAC5411504.1"/>
    <property type="molecule type" value="Genomic_DNA"/>
</dbReference>
<gene>
    <name evidence="2" type="ORF">MCOR_44589</name>
</gene>
<evidence type="ECO:0000313" key="2">
    <source>
        <dbReference type="EMBL" id="CAC5411504.1"/>
    </source>
</evidence>
<evidence type="ECO:0000313" key="3">
    <source>
        <dbReference type="Proteomes" id="UP000507470"/>
    </source>
</evidence>
<keyword evidence="3" id="KW-1185">Reference proteome</keyword>
<keyword evidence="1" id="KW-0175">Coiled coil</keyword>